<reference evidence="1" key="2">
    <citation type="journal article" date="2015" name="Data Brief">
        <title>Shoot transcriptome of the giant reed, Arundo donax.</title>
        <authorList>
            <person name="Barrero R.A."/>
            <person name="Guerrero F.D."/>
            <person name="Moolhuijzen P."/>
            <person name="Goolsby J.A."/>
            <person name="Tidwell J."/>
            <person name="Bellgard S.E."/>
            <person name="Bellgard M.I."/>
        </authorList>
    </citation>
    <scope>NUCLEOTIDE SEQUENCE</scope>
    <source>
        <tissue evidence="1">Shoot tissue taken approximately 20 cm above the soil surface</tissue>
    </source>
</reference>
<organism evidence="1">
    <name type="scientific">Arundo donax</name>
    <name type="common">Giant reed</name>
    <name type="synonym">Donax arundinaceus</name>
    <dbReference type="NCBI Taxonomy" id="35708"/>
    <lineage>
        <taxon>Eukaryota</taxon>
        <taxon>Viridiplantae</taxon>
        <taxon>Streptophyta</taxon>
        <taxon>Embryophyta</taxon>
        <taxon>Tracheophyta</taxon>
        <taxon>Spermatophyta</taxon>
        <taxon>Magnoliopsida</taxon>
        <taxon>Liliopsida</taxon>
        <taxon>Poales</taxon>
        <taxon>Poaceae</taxon>
        <taxon>PACMAD clade</taxon>
        <taxon>Arundinoideae</taxon>
        <taxon>Arundineae</taxon>
        <taxon>Arundo</taxon>
    </lineage>
</organism>
<name>A0A0A9AYA4_ARUDO</name>
<dbReference type="EMBL" id="GBRH01243985">
    <property type="protein sequence ID" value="JAD53910.1"/>
    <property type="molecule type" value="Transcribed_RNA"/>
</dbReference>
<sequence length="27" mass="3055">MPNIPFIVVPNIKQQKLPSRGISRCFA</sequence>
<proteinExistence type="predicted"/>
<evidence type="ECO:0000313" key="1">
    <source>
        <dbReference type="EMBL" id="JAD53910.1"/>
    </source>
</evidence>
<dbReference type="AlphaFoldDB" id="A0A0A9AYA4"/>
<accession>A0A0A9AYA4</accession>
<reference evidence="1" key="1">
    <citation type="submission" date="2014-09" db="EMBL/GenBank/DDBJ databases">
        <authorList>
            <person name="Magalhaes I.L.F."/>
            <person name="Oliveira U."/>
            <person name="Santos F.R."/>
            <person name="Vidigal T.H.D.A."/>
            <person name="Brescovit A.D."/>
            <person name="Santos A.J."/>
        </authorList>
    </citation>
    <scope>NUCLEOTIDE SEQUENCE</scope>
    <source>
        <tissue evidence="1">Shoot tissue taken approximately 20 cm above the soil surface</tissue>
    </source>
</reference>
<protein>
    <submittedName>
        <fullName evidence="1">Uncharacterized protein</fullName>
    </submittedName>
</protein>